<keyword evidence="6" id="KW-0808">Transferase</keyword>
<dbReference type="SUPFAM" id="SSF56752">
    <property type="entry name" value="D-aminoacid aminotransferase-like PLP-dependent enzymes"/>
    <property type="match status" value="1"/>
</dbReference>
<comment type="similarity">
    <text evidence="2 4">Belongs to the class-IV pyridoxal-phosphate-dependent aminotransferase family.</text>
</comment>
<dbReference type="Gene3D" id="3.20.10.10">
    <property type="entry name" value="D-amino Acid Aminotransferase, subunit A, domain 2"/>
    <property type="match status" value="1"/>
</dbReference>
<dbReference type="InterPro" id="IPR050571">
    <property type="entry name" value="Class-IV_PLP-Dep_Aminotrnsfr"/>
</dbReference>
<dbReference type="HOGENOM" id="CLU_020844_4_2_9"/>
<dbReference type="InterPro" id="IPR043132">
    <property type="entry name" value="BCAT-like_C"/>
</dbReference>
<accession>D9SKD5</accession>
<dbReference type="InterPro" id="IPR036038">
    <property type="entry name" value="Aminotransferase-like"/>
</dbReference>
<dbReference type="STRING" id="573061.Clocel_1687"/>
<evidence type="ECO:0000256" key="5">
    <source>
        <dbReference type="RuleBase" id="RU004516"/>
    </source>
</evidence>
<dbReference type="Proteomes" id="UP000002730">
    <property type="component" value="Chromosome"/>
</dbReference>
<keyword evidence="3 5" id="KW-0663">Pyridoxal phosphate</keyword>
<dbReference type="RefSeq" id="WP_010077357.1">
    <property type="nucleotide sequence ID" value="NC_014393.1"/>
</dbReference>
<protein>
    <submittedName>
        <fullName evidence="6">Aminotransferase class IV</fullName>
    </submittedName>
</protein>
<dbReference type="eggNOG" id="COG0115">
    <property type="taxonomic scope" value="Bacteria"/>
</dbReference>
<keyword evidence="7" id="KW-1185">Reference proteome</keyword>
<dbReference type="EMBL" id="CP002160">
    <property type="protein sequence ID" value="ADL51431.1"/>
    <property type="molecule type" value="Genomic_DNA"/>
</dbReference>
<dbReference type="PROSITE" id="PS00770">
    <property type="entry name" value="AA_TRANSFER_CLASS_4"/>
    <property type="match status" value="1"/>
</dbReference>
<dbReference type="Pfam" id="PF01063">
    <property type="entry name" value="Aminotran_4"/>
    <property type="match status" value="1"/>
</dbReference>
<organism evidence="6 7">
    <name type="scientific">Clostridium cellulovorans (strain ATCC 35296 / DSM 3052 / OCM 3 / 743B)</name>
    <dbReference type="NCBI Taxonomy" id="573061"/>
    <lineage>
        <taxon>Bacteria</taxon>
        <taxon>Bacillati</taxon>
        <taxon>Bacillota</taxon>
        <taxon>Clostridia</taxon>
        <taxon>Eubacteriales</taxon>
        <taxon>Clostridiaceae</taxon>
        <taxon>Clostridium</taxon>
    </lineage>
</organism>
<dbReference type="InterPro" id="IPR018300">
    <property type="entry name" value="Aminotrans_IV_CS"/>
</dbReference>
<dbReference type="OrthoDB" id="9805628at2"/>
<dbReference type="AlphaFoldDB" id="D9SKD5"/>
<sequence>MEAINSYYLENDTVKEVKEFGLNFKNNGKNYYEVIRIFNNVPLFLNDHLSRLINTFKLENAALWLDSDEIKKKISLLIEVNKIENGIIKLVFNVKENEKNFYGYFIERNHLEDKEYVYGVNTGLFYGKRIKPNSKIVDSSLRAETNRVIAERNLLEVILVNEDNTITEGSRSNMYFVKGEKIVTVAIDKVLPGITRSKILEICTGLQYQVEERTINVDELRDFDGAFMSTTPLGVVPIRKIEEIEYNVDDNNVVKSIVQGYMQMVKEYEKSVKTKFQ</sequence>
<evidence type="ECO:0000256" key="1">
    <source>
        <dbReference type="ARBA" id="ARBA00001933"/>
    </source>
</evidence>
<evidence type="ECO:0000256" key="4">
    <source>
        <dbReference type="RuleBase" id="RU004106"/>
    </source>
</evidence>
<dbReference type="GO" id="GO:0008483">
    <property type="term" value="F:transaminase activity"/>
    <property type="evidence" value="ECO:0007669"/>
    <property type="project" value="UniProtKB-KW"/>
</dbReference>
<keyword evidence="6" id="KW-0032">Aminotransferase</keyword>
<dbReference type="InterPro" id="IPR001544">
    <property type="entry name" value="Aminotrans_IV"/>
</dbReference>
<name>D9SKD5_CLOC7</name>
<evidence type="ECO:0000313" key="6">
    <source>
        <dbReference type="EMBL" id="ADL51431.1"/>
    </source>
</evidence>
<gene>
    <name evidence="6" type="ordered locus">Clocel_1687</name>
</gene>
<dbReference type="GO" id="GO:0046394">
    <property type="term" value="P:carboxylic acid biosynthetic process"/>
    <property type="evidence" value="ECO:0007669"/>
    <property type="project" value="UniProtKB-ARBA"/>
</dbReference>
<dbReference type="Gene3D" id="3.30.470.10">
    <property type="match status" value="1"/>
</dbReference>
<comment type="cofactor">
    <cofactor evidence="1 5">
        <name>pyridoxal 5'-phosphate</name>
        <dbReference type="ChEBI" id="CHEBI:597326"/>
    </cofactor>
</comment>
<reference evidence="6 7" key="1">
    <citation type="submission" date="2010-08" db="EMBL/GenBank/DDBJ databases">
        <title>Complete sequence of Clostridium cellulovorans 743B.</title>
        <authorList>
            <consortium name="US DOE Joint Genome Institute"/>
            <person name="Lucas S."/>
            <person name="Copeland A."/>
            <person name="Lapidus A."/>
            <person name="Cheng J.-F."/>
            <person name="Bruce D."/>
            <person name="Goodwin L."/>
            <person name="Pitluck S."/>
            <person name="Chertkov O."/>
            <person name="Detter J.C."/>
            <person name="Han C."/>
            <person name="Tapia R."/>
            <person name="Land M."/>
            <person name="Hauser L."/>
            <person name="Chang Y.-J."/>
            <person name="Jeffries C."/>
            <person name="Kyrpides N."/>
            <person name="Ivanova N."/>
            <person name="Mikhailova N."/>
            <person name="Hemme C.L."/>
            <person name="Woyke T."/>
        </authorList>
    </citation>
    <scope>NUCLEOTIDE SEQUENCE [LARGE SCALE GENOMIC DNA]</scope>
    <source>
        <strain evidence="7">ATCC 35296 / DSM 3052 / OCM 3 / 743B</strain>
    </source>
</reference>
<dbReference type="PANTHER" id="PTHR42743:SF11">
    <property type="entry name" value="AMINODEOXYCHORISMATE LYASE"/>
    <property type="match status" value="1"/>
</dbReference>
<dbReference type="PANTHER" id="PTHR42743">
    <property type="entry name" value="AMINO-ACID AMINOTRANSFERASE"/>
    <property type="match status" value="1"/>
</dbReference>
<evidence type="ECO:0000313" key="7">
    <source>
        <dbReference type="Proteomes" id="UP000002730"/>
    </source>
</evidence>
<dbReference type="GO" id="GO:0005829">
    <property type="term" value="C:cytosol"/>
    <property type="evidence" value="ECO:0007669"/>
    <property type="project" value="TreeGrafter"/>
</dbReference>
<dbReference type="InterPro" id="IPR043131">
    <property type="entry name" value="BCAT-like_N"/>
</dbReference>
<proteinExistence type="inferred from homology"/>
<evidence type="ECO:0000256" key="3">
    <source>
        <dbReference type="ARBA" id="ARBA00022898"/>
    </source>
</evidence>
<evidence type="ECO:0000256" key="2">
    <source>
        <dbReference type="ARBA" id="ARBA00009320"/>
    </source>
</evidence>
<dbReference type="KEGG" id="ccb:Clocel_1687"/>